<evidence type="ECO:0000256" key="1">
    <source>
        <dbReference type="SAM" id="SignalP"/>
    </source>
</evidence>
<dbReference type="EMBL" id="CP037422">
    <property type="protein sequence ID" value="QDU12029.1"/>
    <property type="molecule type" value="Genomic_DNA"/>
</dbReference>
<dbReference type="Gene3D" id="3.40.720.10">
    <property type="entry name" value="Alkaline Phosphatase, subunit A"/>
    <property type="match status" value="1"/>
</dbReference>
<keyword evidence="1" id="KW-0732">Signal</keyword>
<evidence type="ECO:0000259" key="2">
    <source>
        <dbReference type="Pfam" id="PF00884"/>
    </source>
</evidence>
<dbReference type="PANTHER" id="PTHR43108">
    <property type="entry name" value="N-ACETYLGLUCOSAMINE-6-SULFATASE FAMILY MEMBER"/>
    <property type="match status" value="1"/>
</dbReference>
<sequence precursor="true">MPSSVISLTILSLLAFGVMNPSANAAERTARPNIVFFLVDDQRDDTLGCAGHPIIKTPNVDALAAAGIRFENAFVTTSICAASRASILTGLVERTHRYTFGTPPIASKFGEESYPAVLKRNGYQTGFIGKFGVSLSRDVIAKMFDSFQPHNRNPYHKKMPDGSTRHETQIAGDNAIQFIKSQTKQKPFCLSISFNAVHAEDGDKRPGIGHYPWPKVVDGMYEDLTLPEPRLSNPKVFESQPPFLKKSFNRVRYFWRWDTPDKFQTNMKAYYRMISGVDHVVGRVQKALKQQGLDQNTVIIYTGDNGYYMGQRGFAGKWSHYEESLRVPLIIDDPREPKSLSGRVLKPMVLNIDIPPTILNLADVKIPAQYQGRSLLPFIKGETPVNWRQDFFCEHLMDNAGIPKWEGVRGKRYVYARYFENDFEFLHDLEADPDQLINFAYDPNYAKVLKEMRKRCDELRDGYGGPFKAWPKPKKRKKPPRKNLQTRLILNHQRHSL</sequence>
<reference evidence="3 4" key="1">
    <citation type="submission" date="2019-03" db="EMBL/GenBank/DDBJ databases">
        <title>Deep-cultivation of Planctomycetes and their phenomic and genomic characterization uncovers novel biology.</title>
        <authorList>
            <person name="Wiegand S."/>
            <person name="Jogler M."/>
            <person name="Boedeker C."/>
            <person name="Pinto D."/>
            <person name="Vollmers J."/>
            <person name="Rivas-Marin E."/>
            <person name="Kohn T."/>
            <person name="Peeters S.H."/>
            <person name="Heuer A."/>
            <person name="Rast P."/>
            <person name="Oberbeckmann S."/>
            <person name="Bunk B."/>
            <person name="Jeske O."/>
            <person name="Meyerdierks A."/>
            <person name="Storesund J.E."/>
            <person name="Kallscheuer N."/>
            <person name="Luecker S."/>
            <person name="Lage O.M."/>
            <person name="Pohl T."/>
            <person name="Merkel B.J."/>
            <person name="Hornburger P."/>
            <person name="Mueller R.-W."/>
            <person name="Bruemmer F."/>
            <person name="Labrenz M."/>
            <person name="Spormann A.M."/>
            <person name="Op den Camp H."/>
            <person name="Overmann J."/>
            <person name="Amann R."/>
            <person name="Jetten M.S.M."/>
            <person name="Mascher T."/>
            <person name="Medema M.H."/>
            <person name="Devos D.P."/>
            <person name="Kaster A.-K."/>
            <person name="Ovreas L."/>
            <person name="Rohde M."/>
            <person name="Galperin M.Y."/>
            <person name="Jogler C."/>
        </authorList>
    </citation>
    <scope>NUCLEOTIDE SEQUENCE [LARGE SCALE GENOMIC DNA]</scope>
    <source>
        <strain evidence="3 4">V202</strain>
    </source>
</reference>
<dbReference type="InterPro" id="IPR000917">
    <property type="entry name" value="Sulfatase_N"/>
</dbReference>
<feature type="signal peptide" evidence="1">
    <location>
        <begin position="1"/>
        <end position="25"/>
    </location>
</feature>
<accession>A0A517X3G2</accession>
<name>A0A517X3G2_9PLAN</name>
<dbReference type="RefSeq" id="WP_145179893.1">
    <property type="nucleotide sequence ID" value="NZ_CP037422.1"/>
</dbReference>
<dbReference type="Proteomes" id="UP000318384">
    <property type="component" value="Chromosome"/>
</dbReference>
<dbReference type="PANTHER" id="PTHR43108:SF6">
    <property type="entry name" value="N-SULPHOGLUCOSAMINE SULPHOHYDROLASE"/>
    <property type="match status" value="1"/>
</dbReference>
<dbReference type="SUPFAM" id="SSF53649">
    <property type="entry name" value="Alkaline phosphatase-like"/>
    <property type="match status" value="1"/>
</dbReference>
<dbReference type="GO" id="GO:0004065">
    <property type="term" value="F:arylsulfatase activity"/>
    <property type="evidence" value="ECO:0007669"/>
    <property type="project" value="UniProtKB-EC"/>
</dbReference>
<proteinExistence type="predicted"/>
<dbReference type="EC" id="3.1.6.1" evidence="3"/>
<organism evidence="3 4">
    <name type="scientific">Gimesia aquarii</name>
    <dbReference type="NCBI Taxonomy" id="2527964"/>
    <lineage>
        <taxon>Bacteria</taxon>
        <taxon>Pseudomonadati</taxon>
        <taxon>Planctomycetota</taxon>
        <taxon>Planctomycetia</taxon>
        <taxon>Planctomycetales</taxon>
        <taxon>Planctomycetaceae</taxon>
        <taxon>Gimesia</taxon>
    </lineage>
</organism>
<evidence type="ECO:0000313" key="3">
    <source>
        <dbReference type="EMBL" id="QDU12029.1"/>
    </source>
</evidence>
<gene>
    <name evidence="3" type="ORF">V202x_54540</name>
</gene>
<protein>
    <submittedName>
        <fullName evidence="3">Arylsulfatase</fullName>
        <ecNumber evidence="3">3.1.6.1</ecNumber>
    </submittedName>
</protein>
<dbReference type="Pfam" id="PF00884">
    <property type="entry name" value="Sulfatase"/>
    <property type="match status" value="1"/>
</dbReference>
<evidence type="ECO:0000313" key="4">
    <source>
        <dbReference type="Proteomes" id="UP000318384"/>
    </source>
</evidence>
<dbReference type="AlphaFoldDB" id="A0A517X3G2"/>
<dbReference type="InterPro" id="IPR017850">
    <property type="entry name" value="Alkaline_phosphatase_core_sf"/>
</dbReference>
<feature type="chain" id="PRO_5021839286" evidence="1">
    <location>
        <begin position="26"/>
        <end position="497"/>
    </location>
</feature>
<feature type="domain" description="Sulfatase N-terminal" evidence="2">
    <location>
        <begin position="32"/>
        <end position="364"/>
    </location>
</feature>
<keyword evidence="4" id="KW-1185">Reference proteome</keyword>
<dbReference type="CDD" id="cd16031">
    <property type="entry name" value="G6S_like"/>
    <property type="match status" value="1"/>
</dbReference>
<dbReference type="OrthoDB" id="237120at2"/>
<keyword evidence="3" id="KW-0378">Hydrolase</keyword>